<dbReference type="OrthoDB" id="7916272at2"/>
<evidence type="ECO:0000313" key="2">
    <source>
        <dbReference type="Proteomes" id="UP000249590"/>
    </source>
</evidence>
<protein>
    <submittedName>
        <fullName evidence="1">Uncharacterized protein</fullName>
    </submittedName>
</protein>
<sequence>MADNPFQTYSQSVTAPAVDAFPITPNDTTDLTQAVRAIYVGNGGDVNLITASGSTVTFPAVGGSMVLPVATTRVRATGTTASGIVGLV</sequence>
<dbReference type="EMBL" id="QHHQ01000012">
    <property type="protein sequence ID" value="RAH96532.1"/>
    <property type="molecule type" value="Genomic_DNA"/>
</dbReference>
<proteinExistence type="predicted"/>
<gene>
    <name evidence="1" type="ORF">DLJ53_31975</name>
</gene>
<dbReference type="RefSeq" id="WP_111352401.1">
    <property type="nucleotide sequence ID" value="NZ_JAIWKD010000023.1"/>
</dbReference>
<accession>A0A8B2NK79</accession>
<reference evidence="1 2" key="1">
    <citation type="submission" date="2018-05" db="EMBL/GenBank/DDBJ databases">
        <title>Acuticoccus sediminis sp. nov., isolated from deep-sea sediment of Indian Ocean.</title>
        <authorList>
            <person name="Liu X."/>
            <person name="Lai Q."/>
            <person name="Du Y."/>
            <person name="Sun F."/>
            <person name="Zhang X."/>
            <person name="Wang S."/>
            <person name="Shao Z."/>
        </authorList>
    </citation>
    <scope>NUCLEOTIDE SEQUENCE [LARGE SCALE GENOMIC DNA]</scope>
    <source>
        <strain evidence="1 2">PTG4-2</strain>
    </source>
</reference>
<dbReference type="Proteomes" id="UP000249590">
    <property type="component" value="Unassembled WGS sequence"/>
</dbReference>
<comment type="caution">
    <text evidence="1">The sequence shown here is derived from an EMBL/GenBank/DDBJ whole genome shotgun (WGS) entry which is preliminary data.</text>
</comment>
<dbReference type="AlphaFoldDB" id="A0A8B2NK79"/>
<name>A0A8B2NK79_9HYPH</name>
<keyword evidence="2" id="KW-1185">Reference proteome</keyword>
<evidence type="ECO:0000313" key="1">
    <source>
        <dbReference type="EMBL" id="RAH96532.1"/>
    </source>
</evidence>
<organism evidence="1 2">
    <name type="scientific">Acuticoccus sediminis</name>
    <dbReference type="NCBI Taxonomy" id="2184697"/>
    <lineage>
        <taxon>Bacteria</taxon>
        <taxon>Pseudomonadati</taxon>
        <taxon>Pseudomonadota</taxon>
        <taxon>Alphaproteobacteria</taxon>
        <taxon>Hyphomicrobiales</taxon>
        <taxon>Amorphaceae</taxon>
        <taxon>Acuticoccus</taxon>
    </lineage>
</organism>